<evidence type="ECO:0000256" key="1">
    <source>
        <dbReference type="ARBA" id="ARBA00004651"/>
    </source>
</evidence>
<evidence type="ECO:0000256" key="4">
    <source>
        <dbReference type="ARBA" id="ARBA00022692"/>
    </source>
</evidence>
<dbReference type="PANTHER" id="PTHR39087">
    <property type="entry name" value="UPF0104 MEMBRANE PROTEIN MJ1595"/>
    <property type="match status" value="1"/>
</dbReference>
<dbReference type="NCBIfam" id="TIGR00374">
    <property type="entry name" value="flippase-like domain"/>
    <property type="match status" value="1"/>
</dbReference>
<feature type="transmembrane region" description="Helical" evidence="7">
    <location>
        <begin position="294"/>
        <end position="317"/>
    </location>
</feature>
<dbReference type="InterPro" id="IPR022791">
    <property type="entry name" value="L-PG_synthase/AglD"/>
</dbReference>
<proteinExistence type="inferred from homology"/>
<dbReference type="Pfam" id="PF03706">
    <property type="entry name" value="LPG_synthase_TM"/>
    <property type="match status" value="1"/>
</dbReference>
<dbReference type="RefSeq" id="WP_260591963.1">
    <property type="nucleotide sequence ID" value="NZ_CP104003.1"/>
</dbReference>
<accession>A0A9E7U963</accession>
<dbReference type="GO" id="GO:0005886">
    <property type="term" value="C:plasma membrane"/>
    <property type="evidence" value="ECO:0007669"/>
    <property type="project" value="UniProtKB-SubCell"/>
</dbReference>
<keyword evidence="9" id="KW-1185">Reference proteome</keyword>
<dbReference type="KEGG" id="ssai:N0B31_12495"/>
<evidence type="ECO:0000256" key="3">
    <source>
        <dbReference type="ARBA" id="ARBA00022475"/>
    </source>
</evidence>
<keyword evidence="3" id="KW-1003">Cell membrane</keyword>
<evidence type="ECO:0000256" key="7">
    <source>
        <dbReference type="SAM" id="Phobius"/>
    </source>
</evidence>
<feature type="transmembrane region" description="Helical" evidence="7">
    <location>
        <begin position="234"/>
        <end position="257"/>
    </location>
</feature>
<keyword evidence="6 7" id="KW-0472">Membrane</keyword>
<protein>
    <submittedName>
        <fullName evidence="8">Flippase-like domain-containing protein</fullName>
    </submittedName>
</protein>
<dbReference type="Proteomes" id="UP001057580">
    <property type="component" value="Chromosome"/>
</dbReference>
<evidence type="ECO:0000256" key="5">
    <source>
        <dbReference type="ARBA" id="ARBA00022989"/>
    </source>
</evidence>
<evidence type="ECO:0000313" key="8">
    <source>
        <dbReference type="EMBL" id="UWM52968.1"/>
    </source>
</evidence>
<evidence type="ECO:0000256" key="6">
    <source>
        <dbReference type="ARBA" id="ARBA00023136"/>
    </source>
</evidence>
<dbReference type="AlphaFoldDB" id="A0A9E7U963"/>
<evidence type="ECO:0000256" key="2">
    <source>
        <dbReference type="ARBA" id="ARBA00011061"/>
    </source>
</evidence>
<organism evidence="8 9">
    <name type="scientific">Salinirubellus salinus</name>
    <dbReference type="NCBI Taxonomy" id="1364945"/>
    <lineage>
        <taxon>Archaea</taxon>
        <taxon>Methanobacteriati</taxon>
        <taxon>Methanobacteriota</taxon>
        <taxon>Stenosarchaea group</taxon>
        <taxon>Halobacteria</taxon>
        <taxon>Halobacteriales</taxon>
        <taxon>Natronomonadaceae</taxon>
        <taxon>Salinirubellus</taxon>
    </lineage>
</organism>
<feature type="transmembrane region" description="Helical" evidence="7">
    <location>
        <begin position="157"/>
        <end position="176"/>
    </location>
</feature>
<evidence type="ECO:0000313" key="9">
    <source>
        <dbReference type="Proteomes" id="UP001057580"/>
    </source>
</evidence>
<feature type="transmembrane region" description="Helical" evidence="7">
    <location>
        <begin position="123"/>
        <end position="145"/>
    </location>
</feature>
<reference evidence="8" key="1">
    <citation type="submission" date="2022-09" db="EMBL/GenBank/DDBJ databases">
        <title>Diverse halophilic archaea isolated from saline environments.</title>
        <authorList>
            <person name="Cui H.-L."/>
        </authorList>
    </citation>
    <scope>NUCLEOTIDE SEQUENCE</scope>
    <source>
        <strain evidence="8">ZS-35-S2</strain>
    </source>
</reference>
<name>A0A9E7U963_9EURY</name>
<comment type="subcellular location">
    <subcellularLocation>
        <location evidence="1">Cell membrane</location>
        <topology evidence="1">Multi-pass membrane protein</topology>
    </subcellularLocation>
</comment>
<keyword evidence="5 7" id="KW-1133">Transmembrane helix</keyword>
<dbReference type="GeneID" id="74943255"/>
<feature type="transmembrane region" description="Helical" evidence="7">
    <location>
        <begin position="263"/>
        <end position="282"/>
    </location>
</feature>
<dbReference type="EMBL" id="CP104003">
    <property type="protein sequence ID" value="UWM52968.1"/>
    <property type="molecule type" value="Genomic_DNA"/>
</dbReference>
<gene>
    <name evidence="8" type="ORF">N0B31_12495</name>
</gene>
<keyword evidence="4 7" id="KW-0812">Transmembrane</keyword>
<comment type="similarity">
    <text evidence="2">Belongs to the UPF0104 family.</text>
</comment>
<dbReference type="PANTHER" id="PTHR39087:SF2">
    <property type="entry name" value="UPF0104 MEMBRANE PROTEIN MJ1595"/>
    <property type="match status" value="1"/>
</dbReference>
<sequence>MRRRRPLAALLAVALLVGFLLVLGPERVVRDLSRADPRLVVLACLSTFGALASWSEAQRRLHHAAGATAAPGAFGLAYVTGVFLKLTLPGGRAGGPAVMAYALGRETRLGFERDLTAVLTGKVVGFLGCVPPALVGLAFVGVPAPVADAVSVPVGRALLPATAGLTVTLGVVATAVGRRPGLVRTAVHRLAAVGRATVGRLSTRVATRLARPRVEEALDRAAGTLASIRGDRRALAWALIFAALGWCLAALPLYLAFAALGAPVPLALALFVVPAGTVANGVPLPGGIGGVELALTGLLVALTGLPVATVGAAVLLYRATGDGFSALLGGVGVAVRPGGRPTAADVEE</sequence>